<keyword evidence="1" id="KW-0406">Ion transport</keyword>
<comment type="similarity">
    <text evidence="1">Belongs to the bacterial AtpI family.</text>
</comment>
<dbReference type="EMBL" id="JBHUIR010000019">
    <property type="protein sequence ID" value="MFD2259112.1"/>
    <property type="molecule type" value="Genomic_DNA"/>
</dbReference>
<sequence length="117" mass="12163">MAEQNGPDDLEQRRRKLEDALAARQSASNGEGGAQNTKGGGFGNAFKLSGEFIGGVVVGIGLGWFFDQLLGTTPWGLIVFLLLGFAAGVLNVLRATGRVAEFGSAKPGNGGDDPQRK</sequence>
<keyword evidence="1" id="KW-0375">Hydrogen ion transport</keyword>
<comment type="caution">
    <text evidence="4">The sequence shown here is derived from an EMBL/GenBank/DDBJ whole genome shotgun (WGS) entry which is preliminary data.</text>
</comment>
<dbReference type="Proteomes" id="UP001597373">
    <property type="component" value="Unassembled WGS sequence"/>
</dbReference>
<protein>
    <recommendedName>
        <fullName evidence="1">ATP synthase protein I</fullName>
    </recommendedName>
</protein>
<keyword evidence="1 3" id="KW-0472">Membrane</keyword>
<feature type="compositionally biased region" description="Basic and acidic residues" evidence="2">
    <location>
        <begin position="10"/>
        <end position="21"/>
    </location>
</feature>
<proteinExistence type="inferred from homology"/>
<evidence type="ECO:0000256" key="1">
    <source>
        <dbReference type="PIRNR" id="PIRNR032126"/>
    </source>
</evidence>
<dbReference type="PIRSF" id="PIRSF032126">
    <property type="entry name" value="F0F1_ATP_synthase_subunit_I"/>
    <property type="match status" value="1"/>
</dbReference>
<feature type="region of interest" description="Disordered" evidence="2">
    <location>
        <begin position="1"/>
        <end position="40"/>
    </location>
</feature>
<feature type="compositionally biased region" description="Gly residues" evidence="2">
    <location>
        <begin position="30"/>
        <end position="40"/>
    </location>
</feature>
<evidence type="ECO:0000256" key="3">
    <source>
        <dbReference type="SAM" id="Phobius"/>
    </source>
</evidence>
<dbReference type="RefSeq" id="WP_345098003.1">
    <property type="nucleotide sequence ID" value="NZ_BAABGS010000010.1"/>
</dbReference>
<evidence type="ECO:0000313" key="5">
    <source>
        <dbReference type="Proteomes" id="UP001597373"/>
    </source>
</evidence>
<gene>
    <name evidence="4" type="ORF">ACFSMZ_04970</name>
</gene>
<dbReference type="InterPro" id="IPR016989">
    <property type="entry name" value="Atp1_alphaprobac"/>
</dbReference>
<evidence type="ECO:0000313" key="4">
    <source>
        <dbReference type="EMBL" id="MFD2259112.1"/>
    </source>
</evidence>
<feature type="transmembrane region" description="Helical" evidence="3">
    <location>
        <begin position="72"/>
        <end position="93"/>
    </location>
</feature>
<comment type="function">
    <text evidence="1">A possible function for this protein is to guide the assembly of the membrane sector of the ATPase enzyme complex.</text>
</comment>
<evidence type="ECO:0000256" key="2">
    <source>
        <dbReference type="SAM" id="MobiDB-lite"/>
    </source>
</evidence>
<keyword evidence="3" id="KW-1133">Transmembrane helix</keyword>
<keyword evidence="1" id="KW-0813">Transport</keyword>
<dbReference type="InterPro" id="IPR032820">
    <property type="entry name" value="ATPase_put"/>
</dbReference>
<dbReference type="Pfam" id="PF09527">
    <property type="entry name" value="ATPase_gene1"/>
    <property type="match status" value="1"/>
</dbReference>
<feature type="transmembrane region" description="Helical" evidence="3">
    <location>
        <begin position="48"/>
        <end position="66"/>
    </location>
</feature>
<organism evidence="4 5">
    <name type="scientific">Chelativorans composti</name>
    <dbReference type="NCBI Taxonomy" id="768533"/>
    <lineage>
        <taxon>Bacteria</taxon>
        <taxon>Pseudomonadati</taxon>
        <taxon>Pseudomonadota</taxon>
        <taxon>Alphaproteobacteria</taxon>
        <taxon>Hyphomicrobiales</taxon>
        <taxon>Phyllobacteriaceae</taxon>
        <taxon>Chelativorans</taxon>
    </lineage>
</organism>
<keyword evidence="5" id="KW-1185">Reference proteome</keyword>
<keyword evidence="3" id="KW-0812">Transmembrane</keyword>
<name>A0ABW5DDG7_9HYPH</name>
<accession>A0ABW5DDG7</accession>
<reference evidence="5" key="1">
    <citation type="journal article" date="2019" name="Int. J. Syst. Evol. Microbiol.">
        <title>The Global Catalogue of Microorganisms (GCM) 10K type strain sequencing project: providing services to taxonomists for standard genome sequencing and annotation.</title>
        <authorList>
            <consortium name="The Broad Institute Genomics Platform"/>
            <consortium name="The Broad Institute Genome Sequencing Center for Infectious Disease"/>
            <person name="Wu L."/>
            <person name="Ma J."/>
        </authorList>
    </citation>
    <scope>NUCLEOTIDE SEQUENCE [LARGE SCALE GENOMIC DNA]</scope>
    <source>
        <strain evidence="5">KCTC 23707</strain>
    </source>
</reference>